<feature type="compositionally biased region" description="Gly residues" evidence="1">
    <location>
        <begin position="126"/>
        <end position="135"/>
    </location>
</feature>
<evidence type="ECO:0000313" key="3">
    <source>
        <dbReference type="Proteomes" id="UP000006753"/>
    </source>
</evidence>
<reference evidence="2 3" key="1">
    <citation type="journal article" date="2012" name="BMC Genomics">
        <title>Sequencing the genome of Marssonina brunnea reveals fungus-poplar co-evolution.</title>
        <authorList>
            <person name="Zhu S."/>
            <person name="Cao Y.-Z."/>
            <person name="Jiang C."/>
            <person name="Tan B.-Y."/>
            <person name="Wang Z."/>
            <person name="Feng S."/>
            <person name="Zhang L."/>
            <person name="Su X.-H."/>
            <person name="Brejova B."/>
            <person name="Vinar T."/>
            <person name="Xu M."/>
            <person name="Wang M.-X."/>
            <person name="Zhang S.-G."/>
            <person name="Huang M.-R."/>
            <person name="Wu R."/>
            <person name="Zhou Y."/>
        </authorList>
    </citation>
    <scope>NUCLEOTIDE SEQUENCE [LARGE SCALE GENOMIC DNA]</scope>
    <source>
        <strain evidence="2 3">MB_m1</strain>
    </source>
</reference>
<dbReference type="OrthoDB" id="10525672at2759"/>
<dbReference type="InParanoid" id="K1Y196"/>
<dbReference type="GeneID" id="18759101"/>
<dbReference type="EMBL" id="JH921432">
    <property type="protein sequence ID" value="EKD18924.1"/>
    <property type="molecule type" value="Genomic_DNA"/>
</dbReference>
<sequence>MAPHKRKSSAAAQPAAHAKKLLRGHVESRGFSGGDDRVPSVVTPSGDEEGTHEQGKGDGKGKNKGKGKEAERVPTPLAADARIGSARALHARTTRGAPDADSATPATNRYPAGNDSDVDDMEGGRDLGGGAGAGAVGDVEDSNPDDGSDSESDNQDEGYYPQYDIPGRGTRLCGAPTRAGGTCKNRVRSNGRAPFGCHIATHRDYRPQGTELPGAASGDGTDSESSHSSDGGDVGTAGRAGGGSDGGDDN</sequence>
<dbReference type="AlphaFoldDB" id="K1Y196"/>
<evidence type="ECO:0000256" key="1">
    <source>
        <dbReference type="SAM" id="MobiDB-lite"/>
    </source>
</evidence>
<organism evidence="2 3">
    <name type="scientific">Marssonina brunnea f. sp. multigermtubi (strain MB_m1)</name>
    <name type="common">Marssonina leaf spot fungus</name>
    <dbReference type="NCBI Taxonomy" id="1072389"/>
    <lineage>
        <taxon>Eukaryota</taxon>
        <taxon>Fungi</taxon>
        <taxon>Dikarya</taxon>
        <taxon>Ascomycota</taxon>
        <taxon>Pezizomycotina</taxon>
        <taxon>Leotiomycetes</taxon>
        <taxon>Helotiales</taxon>
        <taxon>Drepanopezizaceae</taxon>
        <taxon>Drepanopeziza</taxon>
    </lineage>
</organism>
<proteinExistence type="predicted"/>
<feature type="compositionally biased region" description="Basic and acidic residues" evidence="1">
    <location>
        <begin position="49"/>
        <end position="72"/>
    </location>
</feature>
<feature type="compositionally biased region" description="Basic and acidic residues" evidence="1">
    <location>
        <begin position="24"/>
        <end position="38"/>
    </location>
</feature>
<keyword evidence="3" id="KW-1185">Reference proteome</keyword>
<feature type="region of interest" description="Disordered" evidence="1">
    <location>
        <begin position="1"/>
        <end position="250"/>
    </location>
</feature>
<gene>
    <name evidence="2" type="ORF">MBM_03166</name>
</gene>
<dbReference type="KEGG" id="mbe:MBM_03166"/>
<dbReference type="Proteomes" id="UP000006753">
    <property type="component" value="Unassembled WGS sequence"/>
</dbReference>
<evidence type="ECO:0000313" key="2">
    <source>
        <dbReference type="EMBL" id="EKD18924.1"/>
    </source>
</evidence>
<name>K1Y196_MARBU</name>
<feature type="compositionally biased region" description="Acidic residues" evidence="1">
    <location>
        <begin position="138"/>
        <end position="156"/>
    </location>
</feature>
<accession>K1Y196</accession>
<feature type="compositionally biased region" description="Gly residues" evidence="1">
    <location>
        <begin position="232"/>
        <end position="250"/>
    </location>
</feature>
<dbReference type="RefSeq" id="XP_007291055.1">
    <property type="nucleotide sequence ID" value="XM_007290993.1"/>
</dbReference>
<dbReference type="HOGENOM" id="CLU_1111596_0_0_1"/>
<protein>
    <submittedName>
        <fullName evidence="2">Uncharacterized protein</fullName>
    </submittedName>
</protein>